<dbReference type="GO" id="GO:0003824">
    <property type="term" value="F:catalytic activity"/>
    <property type="evidence" value="ECO:0007669"/>
    <property type="project" value="InterPro"/>
</dbReference>
<proteinExistence type="predicted"/>
<dbReference type="Pfam" id="PF03473">
    <property type="entry name" value="MOSC"/>
    <property type="match status" value="1"/>
</dbReference>
<protein>
    <recommendedName>
        <fullName evidence="1">MOSC domain-containing protein</fullName>
    </recommendedName>
</protein>
<dbReference type="SUPFAM" id="SSF141673">
    <property type="entry name" value="MOSC N-terminal domain-like"/>
    <property type="match status" value="1"/>
</dbReference>
<name>A0AAU9C649_9GAMM</name>
<evidence type="ECO:0000313" key="2">
    <source>
        <dbReference type="EMBL" id="BCX88639.1"/>
    </source>
</evidence>
<dbReference type="AlphaFoldDB" id="A0AAU9C649"/>
<dbReference type="Proteomes" id="UP001321450">
    <property type="component" value="Chromosome"/>
</dbReference>
<dbReference type="EMBL" id="AP024718">
    <property type="protein sequence ID" value="BCX88639.1"/>
    <property type="molecule type" value="Genomic_DNA"/>
</dbReference>
<accession>A0AAU9C649</accession>
<dbReference type="Pfam" id="PF03476">
    <property type="entry name" value="MOSC_N"/>
    <property type="match status" value="1"/>
</dbReference>
<evidence type="ECO:0000259" key="1">
    <source>
        <dbReference type="PROSITE" id="PS51340"/>
    </source>
</evidence>
<sequence length="268" mass="29973">MSAPVLTELHLYPVKSLGGIAVDRWELDAFGLRFDRRWMVVDREGKFLTQRQHPRMACIQPRIDAAGRLTLRHPRQGSFEVPPADPEAPRLAVTVWGDTVKAAPVGEAADRWLSEAIGIDCRLVWFPDDVKRQVDTRYAAPGERTAFADGFPLLLIGQSSLDDLNRRLESPVPMRRFRPNLVVAGAAAYAEDSWRRIRIGAVTMRVAKPCSRCVITTVDPETGRRTGQEPLATLAKYRRRGKHVYFGQNVIHETRGELAVGETVAVLA</sequence>
<dbReference type="GO" id="GO:0030151">
    <property type="term" value="F:molybdenum ion binding"/>
    <property type="evidence" value="ECO:0007669"/>
    <property type="project" value="InterPro"/>
</dbReference>
<keyword evidence="3" id="KW-1185">Reference proteome</keyword>
<dbReference type="PANTHER" id="PTHR14237">
    <property type="entry name" value="MOLYBDOPTERIN COFACTOR SULFURASE MOSC"/>
    <property type="match status" value="1"/>
</dbReference>
<dbReference type="PANTHER" id="PTHR14237:SF19">
    <property type="entry name" value="MITOCHONDRIAL AMIDOXIME REDUCING COMPONENT 1"/>
    <property type="match status" value="1"/>
</dbReference>
<gene>
    <name evidence="2" type="ORF">MIN45_P1008</name>
</gene>
<reference evidence="3" key="1">
    <citation type="journal article" date="2024" name="Int. J. Syst. Evol. Microbiol.">
        <title>Methylomarinovum tepidoasis sp. nov., a moderately thermophilic methanotroph of the family Methylothermaceae isolated from a deep-sea hydrothermal field.</title>
        <authorList>
            <person name="Hirayama H."/>
            <person name="Takaki Y."/>
            <person name="Abe M."/>
            <person name="Miyazaki M."/>
            <person name="Uematsu K."/>
            <person name="Matsui Y."/>
            <person name="Takai K."/>
        </authorList>
    </citation>
    <scope>NUCLEOTIDE SEQUENCE [LARGE SCALE GENOMIC DNA]</scope>
    <source>
        <strain evidence="3">IN45</strain>
    </source>
</reference>
<dbReference type="RefSeq" id="WP_286293851.1">
    <property type="nucleotide sequence ID" value="NZ_AP024718.1"/>
</dbReference>
<dbReference type="PROSITE" id="PS51340">
    <property type="entry name" value="MOSC"/>
    <property type="match status" value="1"/>
</dbReference>
<feature type="domain" description="MOSC" evidence="1">
    <location>
        <begin position="111"/>
        <end position="267"/>
    </location>
</feature>
<dbReference type="SUPFAM" id="SSF50800">
    <property type="entry name" value="PK beta-barrel domain-like"/>
    <property type="match status" value="1"/>
</dbReference>
<evidence type="ECO:0000313" key="3">
    <source>
        <dbReference type="Proteomes" id="UP001321450"/>
    </source>
</evidence>
<organism evidence="2 3">
    <name type="scientific">Methylomarinovum tepidoasis</name>
    <dbReference type="NCBI Taxonomy" id="2840183"/>
    <lineage>
        <taxon>Bacteria</taxon>
        <taxon>Pseudomonadati</taxon>
        <taxon>Pseudomonadota</taxon>
        <taxon>Gammaproteobacteria</taxon>
        <taxon>Methylococcales</taxon>
        <taxon>Methylothermaceae</taxon>
        <taxon>Methylomarinovum</taxon>
    </lineage>
</organism>
<dbReference type="InterPro" id="IPR005302">
    <property type="entry name" value="MoCF_Sase_C"/>
</dbReference>
<dbReference type="GO" id="GO:0030170">
    <property type="term" value="F:pyridoxal phosphate binding"/>
    <property type="evidence" value="ECO:0007669"/>
    <property type="project" value="InterPro"/>
</dbReference>
<dbReference type="InterPro" id="IPR011037">
    <property type="entry name" value="Pyrv_Knase-like_insert_dom_sf"/>
</dbReference>
<dbReference type="KEGG" id="meiy:MIN45_P1008"/>
<dbReference type="InterPro" id="IPR005303">
    <property type="entry name" value="MOCOS_middle"/>
</dbReference>